<evidence type="ECO:0000256" key="1">
    <source>
        <dbReference type="SAM" id="Phobius"/>
    </source>
</evidence>
<feature type="transmembrane region" description="Helical" evidence="1">
    <location>
        <begin position="38"/>
        <end position="62"/>
    </location>
</feature>
<keyword evidence="1" id="KW-1133">Transmembrane helix</keyword>
<feature type="transmembrane region" description="Helical" evidence="1">
    <location>
        <begin position="280"/>
        <end position="300"/>
    </location>
</feature>
<feature type="transmembrane region" description="Helical" evidence="1">
    <location>
        <begin position="221"/>
        <end position="240"/>
    </location>
</feature>
<keyword evidence="3" id="KW-1185">Reference proteome</keyword>
<reference evidence="3" key="1">
    <citation type="submission" date="2016-10" db="EMBL/GenBank/DDBJ databases">
        <authorList>
            <person name="Varghese N."/>
            <person name="Submissions S."/>
        </authorList>
    </citation>
    <scope>NUCLEOTIDE SEQUENCE [LARGE SCALE GENOMIC DNA]</scope>
    <source>
        <strain evidence="3">CGMCC 1.7739</strain>
    </source>
</reference>
<dbReference type="EMBL" id="FOOQ01000006">
    <property type="protein sequence ID" value="SFG92699.1"/>
    <property type="molecule type" value="Genomic_DNA"/>
</dbReference>
<name>A0A1I2VWA2_9EURY</name>
<feature type="transmembrane region" description="Helical" evidence="1">
    <location>
        <begin position="151"/>
        <end position="168"/>
    </location>
</feature>
<feature type="transmembrane region" description="Helical" evidence="1">
    <location>
        <begin position="106"/>
        <end position="125"/>
    </location>
</feature>
<dbReference type="Proteomes" id="UP000198876">
    <property type="component" value="Unassembled WGS sequence"/>
</dbReference>
<feature type="transmembrane region" description="Helical" evidence="1">
    <location>
        <begin position="385"/>
        <end position="402"/>
    </location>
</feature>
<accession>A0A1I2VWA2</accession>
<feature type="transmembrane region" description="Helical" evidence="1">
    <location>
        <begin position="246"/>
        <end position="268"/>
    </location>
</feature>
<feature type="transmembrane region" description="Helical" evidence="1">
    <location>
        <begin position="352"/>
        <end position="373"/>
    </location>
</feature>
<proteinExistence type="predicted"/>
<protein>
    <recommendedName>
        <fullName evidence="4">Cytochrome C and Quinol oxidase polypeptide I</fullName>
    </recommendedName>
</protein>
<gene>
    <name evidence="2" type="ORF">SAMN04488063_3338</name>
</gene>
<organism evidence="2 3">
    <name type="scientific">Halopelagius inordinatus</name>
    <dbReference type="NCBI Taxonomy" id="553467"/>
    <lineage>
        <taxon>Archaea</taxon>
        <taxon>Methanobacteriati</taxon>
        <taxon>Methanobacteriota</taxon>
        <taxon>Stenosarchaea group</taxon>
        <taxon>Halobacteria</taxon>
        <taxon>Halobacteriales</taxon>
        <taxon>Haloferacaceae</taxon>
    </lineage>
</organism>
<evidence type="ECO:0000313" key="2">
    <source>
        <dbReference type="EMBL" id="SFG92699.1"/>
    </source>
</evidence>
<evidence type="ECO:0008006" key="4">
    <source>
        <dbReference type="Google" id="ProtNLM"/>
    </source>
</evidence>
<feature type="transmembrane region" description="Helical" evidence="1">
    <location>
        <begin position="320"/>
        <end position="340"/>
    </location>
</feature>
<dbReference type="RefSeq" id="WP_092893698.1">
    <property type="nucleotide sequence ID" value="NZ_FOOQ01000006.1"/>
</dbReference>
<evidence type="ECO:0000313" key="3">
    <source>
        <dbReference type="Proteomes" id="UP000198876"/>
    </source>
</evidence>
<feature type="transmembrane region" description="Helical" evidence="1">
    <location>
        <begin position="74"/>
        <end position="100"/>
    </location>
</feature>
<keyword evidence="1" id="KW-0472">Membrane</keyword>
<feature type="transmembrane region" description="Helical" evidence="1">
    <location>
        <begin position="188"/>
        <end position="209"/>
    </location>
</feature>
<keyword evidence="1" id="KW-0812">Transmembrane</keyword>
<dbReference type="AlphaFoldDB" id="A0A1I2VWA2"/>
<dbReference type="OrthoDB" id="206316at2157"/>
<sequence length="410" mass="42175">MTGGGRSRWSRRFVALSAAFLVVWQLGAFVGVPRRAEVTLALFGFVFHVVFGMAYLLVPSYFGTVLATDRAPAAHLAFSVSGTVLLAVAASGGVAAVGGIPPYVELVGAGLWCAGVIVFLAALLWSIRDNLLGRQTGTTAERAEHEWVDRYANRFVTVSFAYLGVGSYELLARASALPGLTDGYAPRITHLLAAGFVALLVFALGVRLAPRFLGVPAPKSLTAVVLPAGSIGPGLVAVGLSDGPAFVAGAVASATAFVGFAAVYLVVYLRSDKRRVGSGIVLLGVLCGVLGVSVGLSFALGPLFGLPSLSAVGIAAHRELNLLGFFGLTVVGFVVQFFPPTAGRFRGANERTVRLSAGALAGGLGLSVVGRFVGNPAVVTTGDGVAVVGAVGYWYLLSRLLVEIGARRTG</sequence>